<proteinExistence type="predicted"/>
<dbReference type="HOGENOM" id="CLU_2594341_0_0_1"/>
<organism evidence="1 2">
    <name type="scientific">Setaria italica</name>
    <name type="common">Foxtail millet</name>
    <name type="synonym">Panicum italicum</name>
    <dbReference type="NCBI Taxonomy" id="4555"/>
    <lineage>
        <taxon>Eukaryota</taxon>
        <taxon>Viridiplantae</taxon>
        <taxon>Streptophyta</taxon>
        <taxon>Embryophyta</taxon>
        <taxon>Tracheophyta</taxon>
        <taxon>Spermatophyta</taxon>
        <taxon>Magnoliopsida</taxon>
        <taxon>Liliopsida</taxon>
        <taxon>Poales</taxon>
        <taxon>Poaceae</taxon>
        <taxon>PACMAD clade</taxon>
        <taxon>Panicoideae</taxon>
        <taxon>Panicodae</taxon>
        <taxon>Paniceae</taxon>
        <taxon>Cenchrinae</taxon>
        <taxon>Setaria</taxon>
    </lineage>
</organism>
<protein>
    <submittedName>
        <fullName evidence="1">Uncharacterized protein</fullName>
    </submittedName>
</protein>
<dbReference type="EnsemblPlants" id="KQL11093">
    <property type="protein sequence ID" value="KQL11093"/>
    <property type="gene ID" value="SETIT_007685mg"/>
</dbReference>
<keyword evidence="2" id="KW-1185">Reference proteome</keyword>
<sequence>MYPQRCHTAASSGPAWRNGLCWQHASSVGSSNGRMQQLMEKETMELQRKRKRKSGLVCLPTTISTLLQGQFCGSIDGFVW</sequence>
<accession>K3Y0H4</accession>
<reference evidence="1" key="2">
    <citation type="submission" date="2018-08" db="UniProtKB">
        <authorList>
            <consortium name="EnsemblPlants"/>
        </authorList>
    </citation>
    <scope>IDENTIFICATION</scope>
    <source>
        <strain evidence="1">Yugu1</strain>
    </source>
</reference>
<evidence type="ECO:0000313" key="2">
    <source>
        <dbReference type="Proteomes" id="UP000004995"/>
    </source>
</evidence>
<dbReference type="Proteomes" id="UP000004995">
    <property type="component" value="Unassembled WGS sequence"/>
</dbReference>
<dbReference type="Gramene" id="KQL11093">
    <property type="protein sequence ID" value="KQL11093"/>
    <property type="gene ID" value="SETIT_007685mg"/>
</dbReference>
<reference evidence="2" key="1">
    <citation type="journal article" date="2012" name="Nat. Biotechnol.">
        <title>Reference genome sequence of the model plant Setaria.</title>
        <authorList>
            <person name="Bennetzen J.L."/>
            <person name="Schmutz J."/>
            <person name="Wang H."/>
            <person name="Percifield R."/>
            <person name="Hawkins J."/>
            <person name="Pontaroli A.C."/>
            <person name="Estep M."/>
            <person name="Feng L."/>
            <person name="Vaughn J.N."/>
            <person name="Grimwood J."/>
            <person name="Jenkins J."/>
            <person name="Barry K."/>
            <person name="Lindquist E."/>
            <person name="Hellsten U."/>
            <person name="Deshpande S."/>
            <person name="Wang X."/>
            <person name="Wu X."/>
            <person name="Mitros T."/>
            <person name="Triplett J."/>
            <person name="Yang X."/>
            <person name="Ye C.Y."/>
            <person name="Mauro-Herrera M."/>
            <person name="Wang L."/>
            <person name="Li P."/>
            <person name="Sharma M."/>
            <person name="Sharma R."/>
            <person name="Ronald P.C."/>
            <person name="Panaud O."/>
            <person name="Kellogg E.A."/>
            <person name="Brutnell T.P."/>
            <person name="Doust A.N."/>
            <person name="Tuskan G.A."/>
            <person name="Rokhsar D."/>
            <person name="Devos K.M."/>
        </authorList>
    </citation>
    <scope>NUCLEOTIDE SEQUENCE [LARGE SCALE GENOMIC DNA]</scope>
    <source>
        <strain evidence="2">cv. Yugu1</strain>
    </source>
</reference>
<dbReference type="EMBL" id="AGNK02002567">
    <property type="status" value="NOT_ANNOTATED_CDS"/>
    <property type="molecule type" value="Genomic_DNA"/>
</dbReference>
<evidence type="ECO:0000313" key="1">
    <source>
        <dbReference type="EnsemblPlants" id="KQL11093"/>
    </source>
</evidence>
<dbReference type="AlphaFoldDB" id="K3Y0H4"/>
<name>K3Y0H4_SETIT</name>
<dbReference type="InParanoid" id="K3Y0H4"/>